<evidence type="ECO:0000256" key="2">
    <source>
        <dbReference type="ARBA" id="ARBA00022694"/>
    </source>
</evidence>
<keyword evidence="1 7" id="KW-0808">Transferase</keyword>
<evidence type="ECO:0000256" key="1">
    <source>
        <dbReference type="ARBA" id="ARBA00022679"/>
    </source>
</evidence>
<evidence type="ECO:0000256" key="3">
    <source>
        <dbReference type="ARBA" id="ARBA00022741"/>
    </source>
</evidence>
<reference evidence="7 8" key="1">
    <citation type="submission" date="2022-10" db="EMBL/GenBank/DDBJ databases">
        <title>Alteromonas sp. chi3 Genome sequencing.</title>
        <authorList>
            <person name="Park S."/>
        </authorList>
    </citation>
    <scope>NUCLEOTIDE SEQUENCE [LARGE SCALE GENOMIC DNA]</scope>
    <source>
        <strain evidence="8">chi3</strain>
    </source>
</reference>
<evidence type="ECO:0000256" key="4">
    <source>
        <dbReference type="ARBA" id="ARBA00022840"/>
    </source>
</evidence>
<keyword evidence="8" id="KW-1185">Reference proteome</keyword>
<evidence type="ECO:0000259" key="6">
    <source>
        <dbReference type="PROSITE" id="PS51186"/>
    </source>
</evidence>
<gene>
    <name evidence="7" type="ORF">OIK42_12925</name>
</gene>
<comment type="caution">
    <text evidence="7">The sequence shown here is derived from an EMBL/GenBank/DDBJ whole genome shotgun (WGS) entry which is preliminary data.</text>
</comment>
<keyword evidence="4" id="KW-0067">ATP-binding</keyword>
<dbReference type="Gene3D" id="3.40.630.30">
    <property type="match status" value="1"/>
</dbReference>
<dbReference type="InterPro" id="IPR013562">
    <property type="entry name" value="TmcA/NAT10_N"/>
</dbReference>
<dbReference type="SUPFAM" id="SSF52540">
    <property type="entry name" value="P-loop containing nucleoside triphosphate hydrolases"/>
    <property type="match status" value="1"/>
</dbReference>
<evidence type="ECO:0000313" key="8">
    <source>
        <dbReference type="Proteomes" id="UP001218788"/>
    </source>
</evidence>
<dbReference type="Gene3D" id="3.40.50.300">
    <property type="entry name" value="P-loop containing nucleotide triphosphate hydrolases"/>
    <property type="match status" value="1"/>
</dbReference>
<keyword evidence="2" id="KW-0819">tRNA processing</keyword>
<dbReference type="RefSeq" id="WP_273641093.1">
    <property type="nucleotide sequence ID" value="NZ_JAQQXP010000001.1"/>
</dbReference>
<dbReference type="EMBL" id="JAQQXP010000001">
    <property type="protein sequence ID" value="MDC8831662.1"/>
    <property type="molecule type" value="Genomic_DNA"/>
</dbReference>
<dbReference type="InterPro" id="IPR032672">
    <property type="entry name" value="TmcA/NAT10/Kre33"/>
</dbReference>
<name>A0ABT5L482_9ALTE</name>
<dbReference type="Pfam" id="PF05127">
    <property type="entry name" value="NAT10_TcmA_helicase"/>
    <property type="match status" value="1"/>
</dbReference>
<dbReference type="PANTHER" id="PTHR10925">
    <property type="entry name" value="N-ACETYLTRANSFERASE 10"/>
    <property type="match status" value="1"/>
</dbReference>
<dbReference type="InterPro" id="IPR007807">
    <property type="entry name" value="TcmA/NAT10_helicase"/>
</dbReference>
<dbReference type="CDD" id="cd04301">
    <property type="entry name" value="NAT_SF"/>
    <property type="match status" value="1"/>
</dbReference>
<dbReference type="InterPro" id="IPR000182">
    <property type="entry name" value="GNAT_dom"/>
</dbReference>
<dbReference type="InterPro" id="IPR016181">
    <property type="entry name" value="Acyl_CoA_acyltransferase"/>
</dbReference>
<dbReference type="PROSITE" id="PS51186">
    <property type="entry name" value="GNAT"/>
    <property type="match status" value="1"/>
</dbReference>
<dbReference type="Pfam" id="PF13718">
    <property type="entry name" value="GNAT_acetyltr_2"/>
    <property type="match status" value="2"/>
</dbReference>
<dbReference type="Gene3D" id="3.40.50.11040">
    <property type="match status" value="1"/>
</dbReference>
<organism evidence="7 8">
    <name type="scientific">Alteromonas gilva</name>
    <dbReference type="NCBI Taxonomy" id="2987522"/>
    <lineage>
        <taxon>Bacteria</taxon>
        <taxon>Pseudomonadati</taxon>
        <taxon>Pseudomonadota</taxon>
        <taxon>Gammaproteobacteria</taxon>
        <taxon>Alteromonadales</taxon>
        <taxon>Alteromonadaceae</taxon>
        <taxon>Alteromonas/Salinimonas group</taxon>
        <taxon>Alteromonas</taxon>
    </lineage>
</organism>
<dbReference type="GO" id="GO:0016746">
    <property type="term" value="F:acyltransferase activity"/>
    <property type="evidence" value="ECO:0007669"/>
    <property type="project" value="UniProtKB-KW"/>
</dbReference>
<evidence type="ECO:0000313" key="7">
    <source>
        <dbReference type="EMBL" id="MDC8831662.1"/>
    </source>
</evidence>
<dbReference type="SUPFAM" id="SSF55729">
    <property type="entry name" value="Acyl-CoA N-acyltransferases (Nat)"/>
    <property type="match status" value="1"/>
</dbReference>
<proteinExistence type="predicted"/>
<feature type="domain" description="N-acetyltransferase" evidence="6">
    <location>
        <begin position="392"/>
        <end position="578"/>
    </location>
</feature>
<evidence type="ECO:0000256" key="5">
    <source>
        <dbReference type="ARBA" id="ARBA00023315"/>
    </source>
</evidence>
<dbReference type="PANTHER" id="PTHR10925:SF5">
    <property type="entry name" value="RNA CYTIDINE ACETYLTRANSFERASE"/>
    <property type="match status" value="1"/>
</dbReference>
<protein>
    <submittedName>
        <fullName evidence="7">GNAT family N-acetyltransferase</fullName>
        <ecNumber evidence="7">2.3.1.-</ecNumber>
    </submittedName>
</protein>
<keyword evidence="5 7" id="KW-0012">Acyltransferase</keyword>
<dbReference type="Proteomes" id="UP001218788">
    <property type="component" value="Unassembled WGS sequence"/>
</dbReference>
<keyword evidence="3" id="KW-0547">Nucleotide-binding</keyword>
<sequence>MNNFQEKLKGWLWQRQQDQSHRQLLVVSGSQTFCRSVLSTLTEEYPKSATTLLGRSLYSFSKAQELKRYRHLLGSECQLAIYDAFDALRPNAVLALAGTVARGGLMVICCPPLTQWAGYQEQTSGHYLSYGETCLTSPLRQYLAAEFKHGKSVALYSEDGELSLPLGTFACAPAGVRPPAPFATEDQHRIFSQIAARLNGLRCALITAHRGRGKSTLMGMVAGQSLLNNTPVIVTSRHESAAEMVFKGLALTCPDIVQIAPQQYSYNGVLCSWLPLDHPSLNNPDNHLVIIDEAAATPIPQLKQLCSAASRVLLSTTMIGYEGSGRGFITRFIPWLTNQYDALAHYSLQTPVRWFAGDPLEHFWHSAFGLNTAEGPLAQINQPNSPLAHNRVRINTVDRSSLVVEHKEQILGLLMQAHYQTTADELVRLTDSPNQHTLTATSRGTVIGVLHYQLEGSHYLKPVADAVASGTRRVNGHLSAQALALLVADPQFATFSYWRINRIAVLPSYRRKGVGRKLVEALKAMAKAANIDGITTSFGTTDELVCFWQRQQFVAVKPGLKKDAASGEYSLLMLRPISEALSAHSALIDYRYGQELKLHPAPKSFARYVVKPLSDKAITDACNHRILTALVDKHRSIQHSNAAVAWLLTQIESESIPPGLQVSYEVLSHYIAMLNTPKMFIQRYTLNGKRAAEDYVVEHLTRLYQHTD</sequence>
<dbReference type="Pfam" id="PF08351">
    <property type="entry name" value="TmcA_N"/>
    <property type="match status" value="1"/>
</dbReference>
<dbReference type="EC" id="2.3.1.-" evidence="7"/>
<dbReference type="InterPro" id="IPR027417">
    <property type="entry name" value="P-loop_NTPase"/>
</dbReference>
<accession>A0ABT5L482</accession>